<evidence type="ECO:0000256" key="6">
    <source>
        <dbReference type="ARBA" id="ARBA00023180"/>
    </source>
</evidence>
<feature type="domain" description="Sulfatase N-terminal" evidence="8">
    <location>
        <begin position="29"/>
        <end position="350"/>
    </location>
</feature>
<evidence type="ECO:0000313" key="10">
    <source>
        <dbReference type="EMBL" id="SSX28566.1"/>
    </source>
</evidence>
<dbReference type="InterPro" id="IPR024607">
    <property type="entry name" value="Sulfatase_CS"/>
</dbReference>
<dbReference type="Gene3D" id="3.40.720.10">
    <property type="entry name" value="Alkaline Phosphatase, subunit A"/>
    <property type="match status" value="1"/>
</dbReference>
<organism evidence="9">
    <name type="scientific">Culicoides sonorensis</name>
    <name type="common">Biting midge</name>
    <dbReference type="NCBI Taxonomy" id="179676"/>
    <lineage>
        <taxon>Eukaryota</taxon>
        <taxon>Metazoa</taxon>
        <taxon>Ecdysozoa</taxon>
        <taxon>Arthropoda</taxon>
        <taxon>Hexapoda</taxon>
        <taxon>Insecta</taxon>
        <taxon>Pterygota</taxon>
        <taxon>Neoptera</taxon>
        <taxon>Endopterygota</taxon>
        <taxon>Diptera</taxon>
        <taxon>Nematocera</taxon>
        <taxon>Chironomoidea</taxon>
        <taxon>Ceratopogonidae</taxon>
        <taxon>Ceratopogoninae</taxon>
        <taxon>Culicoides</taxon>
        <taxon>Monoculicoides</taxon>
    </lineage>
</organism>
<reference evidence="9" key="1">
    <citation type="submission" date="2018-04" db="EMBL/GenBank/DDBJ databases">
        <authorList>
            <person name="Go L.Y."/>
            <person name="Mitchell J.A."/>
        </authorList>
    </citation>
    <scope>NUCLEOTIDE SEQUENCE</scope>
    <source>
        <tissue evidence="9">Whole organism</tissue>
    </source>
</reference>
<feature type="chain" id="PRO_5033342928" evidence="7">
    <location>
        <begin position="26"/>
        <end position="370"/>
    </location>
</feature>
<evidence type="ECO:0000256" key="3">
    <source>
        <dbReference type="ARBA" id="ARBA00022723"/>
    </source>
</evidence>
<evidence type="ECO:0000313" key="9">
    <source>
        <dbReference type="EMBL" id="SSX08650.1"/>
    </source>
</evidence>
<dbReference type="PANTHER" id="PTHR10342">
    <property type="entry name" value="ARYLSULFATASE"/>
    <property type="match status" value="1"/>
</dbReference>
<dbReference type="SUPFAM" id="SSF53649">
    <property type="entry name" value="Alkaline phosphatase-like"/>
    <property type="match status" value="1"/>
</dbReference>
<dbReference type="PANTHER" id="PTHR10342:SF273">
    <property type="entry name" value="RE14504P"/>
    <property type="match status" value="1"/>
</dbReference>
<evidence type="ECO:0000256" key="5">
    <source>
        <dbReference type="ARBA" id="ARBA00022837"/>
    </source>
</evidence>
<dbReference type="GO" id="GO:0008484">
    <property type="term" value="F:sulfuric ester hydrolase activity"/>
    <property type="evidence" value="ECO:0007669"/>
    <property type="project" value="InterPro"/>
</dbReference>
<dbReference type="EMBL" id="UFQT01001035">
    <property type="protein sequence ID" value="SSX28566.1"/>
    <property type="molecule type" value="Genomic_DNA"/>
</dbReference>
<dbReference type="AlphaFoldDB" id="A0A336L4S7"/>
<dbReference type="VEuPathDB" id="VectorBase:CSON000251"/>
<evidence type="ECO:0000256" key="2">
    <source>
        <dbReference type="ARBA" id="ARBA00008779"/>
    </source>
</evidence>
<dbReference type="OMA" id="HEDYLDH"/>
<sequence length="370" mass="42052">MISIKIFEFLSKLYLISLFTEQCHANDRPNIIFILADDLGFNDVSFHGSSQIPTPNIDALAYSGIILNRYYVTPLCTPSRASLLTGKYPIHTGTQHDVIRAMEPWGLSLNETLLPQYLNELGYKSHIVGKWHLGHWKRAYTPLFRGFESHVGYWTGRHDYNDHTAMESNTYGYDMRRGMDVAWDLHGKYTTDVITEESIKIISKHEPNNSLFLYISHLAAHSCMEYNPLPAPDEVVEEMKHIEDYMRRRYAAIVTKLDRSVGDVVEALSRKNMLKNSIIVFSTDNGGAPEGFNLNHGSNWPLRGAKYNLWEGGVRGVGLMWSPLLKNQQRVSHQMMHITDWLPTLYTAAGGDASTLPRNLDGITQKGDFT</sequence>
<keyword evidence="6" id="KW-0325">Glycoprotein</keyword>
<accession>A0A336L4S7</accession>
<feature type="signal peptide" evidence="7">
    <location>
        <begin position="1"/>
        <end position="25"/>
    </location>
</feature>
<dbReference type="GO" id="GO:0046872">
    <property type="term" value="F:metal ion binding"/>
    <property type="evidence" value="ECO:0007669"/>
    <property type="project" value="UniProtKB-KW"/>
</dbReference>
<dbReference type="CDD" id="cd16029">
    <property type="entry name" value="4-S"/>
    <property type="match status" value="1"/>
</dbReference>
<dbReference type="InterPro" id="IPR000917">
    <property type="entry name" value="Sulfatase_N"/>
</dbReference>
<reference evidence="10" key="2">
    <citation type="submission" date="2018-07" db="EMBL/GenBank/DDBJ databases">
        <authorList>
            <person name="Quirk P.G."/>
            <person name="Krulwich T.A."/>
        </authorList>
    </citation>
    <scope>NUCLEOTIDE SEQUENCE</scope>
</reference>
<name>A0A336L4S7_CULSO</name>
<evidence type="ECO:0000256" key="4">
    <source>
        <dbReference type="ARBA" id="ARBA00022801"/>
    </source>
</evidence>
<dbReference type="PROSITE" id="PS00149">
    <property type="entry name" value="SULFATASE_2"/>
    <property type="match status" value="1"/>
</dbReference>
<keyword evidence="7" id="KW-0732">Signal</keyword>
<gene>
    <name evidence="9" type="primary">CSON000251</name>
</gene>
<dbReference type="InterPro" id="IPR017850">
    <property type="entry name" value="Alkaline_phosphatase_core_sf"/>
</dbReference>
<proteinExistence type="inferred from homology"/>
<keyword evidence="5" id="KW-0106">Calcium</keyword>
<evidence type="ECO:0000256" key="7">
    <source>
        <dbReference type="SAM" id="SignalP"/>
    </source>
</evidence>
<comment type="similarity">
    <text evidence="2">Belongs to the sulfatase family.</text>
</comment>
<evidence type="ECO:0000256" key="1">
    <source>
        <dbReference type="ARBA" id="ARBA00001913"/>
    </source>
</evidence>
<keyword evidence="3" id="KW-0479">Metal-binding</keyword>
<dbReference type="Pfam" id="PF00884">
    <property type="entry name" value="Sulfatase"/>
    <property type="match status" value="1"/>
</dbReference>
<protein>
    <submittedName>
        <fullName evidence="9">CSON000251 protein</fullName>
    </submittedName>
</protein>
<comment type="cofactor">
    <cofactor evidence="1">
        <name>Ca(2+)</name>
        <dbReference type="ChEBI" id="CHEBI:29108"/>
    </cofactor>
</comment>
<dbReference type="InterPro" id="IPR047115">
    <property type="entry name" value="ARSB"/>
</dbReference>
<keyword evidence="4" id="KW-0378">Hydrolase</keyword>
<evidence type="ECO:0000259" key="8">
    <source>
        <dbReference type="Pfam" id="PF00884"/>
    </source>
</evidence>
<dbReference type="EMBL" id="UFQS01001035">
    <property type="protein sequence ID" value="SSX08650.1"/>
    <property type="molecule type" value="Genomic_DNA"/>
</dbReference>
<dbReference type="PROSITE" id="PS00523">
    <property type="entry name" value="SULFATASE_1"/>
    <property type="match status" value="1"/>
</dbReference>